<geneLocation type="plasmid" evidence="7 9">
    <name>pRIVM_C010761_1</name>
</geneLocation>
<dbReference type="EMBL" id="CP089045">
    <property type="protein sequence ID" value="UYF77095.1"/>
    <property type="molecule type" value="Genomic_DNA"/>
</dbReference>
<reference evidence="3" key="1">
    <citation type="submission" date="2018-04" db="EMBL/GenBank/DDBJ databases">
        <title>Submission of carbapenemase encoding plasmids from multiple species.</title>
        <authorList>
            <person name="Witteveen S."/>
            <person name="Landman F."/>
        </authorList>
    </citation>
    <scope>NUCLEOTIDE SEQUENCE</scope>
    <source>
        <strain evidence="3">RIVM0002</strain>
        <strain evidence="4">RIVM0051</strain>
        <strain evidence="5">RIVM0061</strain>
        <plasmid evidence="3">pRIVM0002_IMP-4_171109_B03</plasmid>
        <plasmid evidence="4">pRIVM0051_IMP-4</plasmid>
        <plasmid evidence="5">pRIVM0061_IMP-4_171109_B01</plasmid>
    </source>
</reference>
<keyword evidence="2" id="KW-0812">Transmembrane</keyword>
<evidence type="ECO:0000313" key="5">
    <source>
        <dbReference type="EMBL" id="AXK00838.1"/>
    </source>
</evidence>
<feature type="region of interest" description="Disordered" evidence="1">
    <location>
        <begin position="1"/>
        <end position="43"/>
    </location>
</feature>
<keyword evidence="2" id="KW-0472">Membrane</keyword>
<dbReference type="AlphaFoldDB" id="A0A499RSX5"/>
<gene>
    <name evidence="7" type="ORF">LSO58_17365</name>
    <name evidence="6" type="ORF">LSO60_17155</name>
</gene>
<sequence length="336" mass="37297">MSNHEPDDMDNIGKEAEEALKPQPDDEHVSEPEQPAKTAKKGKKVDIDENFFAKHKKLILIGGGVLFFLLVAVVIFGNQNIEVERPQQSDVELEARLQSEVARRVKEESMKLAAQRNEIIDRISRNFDCNAPQVFCHAQDTSEPYSTVVSSLQNFQFKPDTPYEVYIEVYPLKVDAQNPQSSQRKGSVCSPNNVHLFLCQKIVMKNPALMANQIRELYALLTPSMTYRLQISSRPITPSDIDLTLISTELDKMNADSATASEPELECVPPDPKKDPVAYNLYETGGMSCQDIMKDLAARKTTAPAGQPGQAQQSGGEQPQQQPQSPDAFGTPVATH</sequence>
<evidence type="ECO:0000256" key="1">
    <source>
        <dbReference type="SAM" id="MobiDB-lite"/>
    </source>
</evidence>
<proteinExistence type="predicted"/>
<dbReference type="Proteomes" id="UP001164081">
    <property type="component" value="Plasmid pRIVM_C010761_1"/>
</dbReference>
<evidence type="ECO:0000313" key="3">
    <source>
        <dbReference type="EMBL" id="AXK00348.1"/>
    </source>
</evidence>
<dbReference type="RefSeq" id="WP_044103446.1">
    <property type="nucleotide sequence ID" value="NZ_CP089039.1"/>
</dbReference>
<evidence type="ECO:0000313" key="9">
    <source>
        <dbReference type="Proteomes" id="UP001164081"/>
    </source>
</evidence>
<feature type="compositionally biased region" description="Basic and acidic residues" evidence="1">
    <location>
        <begin position="1"/>
        <end position="31"/>
    </location>
</feature>
<geneLocation type="plasmid" evidence="5">
    <name>pRIVM0061_IMP-4_171109_B01</name>
</geneLocation>
<accession>A0A499RSX5</accession>
<dbReference type="EMBL" id="MH220287">
    <property type="protein sequence ID" value="AXK00838.1"/>
    <property type="molecule type" value="Genomic_DNA"/>
</dbReference>
<geneLocation type="plasmid" evidence="6 8">
    <name>pRIVM_C010559_1</name>
</geneLocation>
<protein>
    <submittedName>
        <fullName evidence="3">Uncharacterized protein</fullName>
    </submittedName>
</protein>
<dbReference type="EMBL" id="CP089052">
    <property type="protein sequence ID" value="UYF73447.1"/>
    <property type="molecule type" value="Genomic_DNA"/>
</dbReference>
<dbReference type="EMBL" id="MH220286">
    <property type="protein sequence ID" value="AXK00563.1"/>
    <property type="molecule type" value="Genomic_DNA"/>
</dbReference>
<evidence type="ECO:0000313" key="7">
    <source>
        <dbReference type="EMBL" id="UYF77095.1"/>
    </source>
</evidence>
<evidence type="ECO:0000313" key="8">
    <source>
        <dbReference type="Proteomes" id="UP001164064"/>
    </source>
</evidence>
<feature type="compositionally biased region" description="Low complexity" evidence="1">
    <location>
        <begin position="303"/>
        <end position="326"/>
    </location>
</feature>
<reference evidence="6" key="2">
    <citation type="journal article" date="2022" name="J Glob Antimicrob Resist">
        <title>Comparative analysis of IMP-4- and OXA-58-containing plasmids of three carbapenemase-producing Acinetobacter ursingii strains in the Netherlands.</title>
        <authorList>
            <person name="Hendrickx A.P.A."/>
            <person name="Schade R.P."/>
            <person name="Landman F."/>
            <person name="Bosch T."/>
            <person name="Schouls L.M."/>
            <person name="van Dijk K."/>
        </authorList>
    </citation>
    <scope>NUCLEOTIDE SEQUENCE</scope>
    <source>
        <strain evidence="6">RIVM_C010559</strain>
        <strain evidence="7">RIVM_C010761</strain>
        <plasmid evidence="6 8">pRIVM_C010559_1</plasmid>
        <plasmid evidence="7 9">pRIVM_C010761_1</plasmid>
    </source>
</reference>
<keyword evidence="2" id="KW-1133">Transmembrane helix</keyword>
<feature type="region of interest" description="Disordered" evidence="1">
    <location>
        <begin position="293"/>
        <end position="336"/>
    </location>
</feature>
<dbReference type="EMBL" id="MH220285">
    <property type="protein sequence ID" value="AXK00348.1"/>
    <property type="molecule type" value="Genomic_DNA"/>
</dbReference>
<evidence type="ECO:0000313" key="6">
    <source>
        <dbReference type="EMBL" id="UYF73447.1"/>
    </source>
</evidence>
<feature type="transmembrane region" description="Helical" evidence="2">
    <location>
        <begin position="58"/>
        <end position="77"/>
    </location>
</feature>
<evidence type="ECO:0000313" key="4">
    <source>
        <dbReference type="EMBL" id="AXK00563.1"/>
    </source>
</evidence>
<organism evidence="3">
    <name type="scientific">Acinetobacter ursingii</name>
    <dbReference type="NCBI Taxonomy" id="108980"/>
    <lineage>
        <taxon>Bacteria</taxon>
        <taxon>Pseudomonadati</taxon>
        <taxon>Pseudomonadota</taxon>
        <taxon>Gammaproteobacteria</taxon>
        <taxon>Moraxellales</taxon>
        <taxon>Moraxellaceae</taxon>
        <taxon>Acinetobacter</taxon>
    </lineage>
</organism>
<geneLocation type="plasmid" evidence="4">
    <name>pRIVM0051_IMP-4</name>
</geneLocation>
<keyword evidence="3" id="KW-0614">Plasmid</keyword>
<dbReference type="Proteomes" id="UP001164064">
    <property type="component" value="Plasmid pRIVM_C010559_1"/>
</dbReference>
<name>A0A499RSX5_9GAMM</name>
<geneLocation type="plasmid" evidence="3">
    <name>pRIVM0002_IMP-4_171109_B03</name>
</geneLocation>
<evidence type="ECO:0000256" key="2">
    <source>
        <dbReference type="SAM" id="Phobius"/>
    </source>
</evidence>